<dbReference type="EMBL" id="PVTD01000005">
    <property type="protein sequence ID" value="PRY23083.1"/>
    <property type="molecule type" value="Genomic_DNA"/>
</dbReference>
<organism evidence="1 2">
    <name type="scientific">Aliiruegeria haliotis</name>
    <dbReference type="NCBI Taxonomy" id="1280846"/>
    <lineage>
        <taxon>Bacteria</taxon>
        <taxon>Pseudomonadati</taxon>
        <taxon>Pseudomonadota</taxon>
        <taxon>Alphaproteobacteria</taxon>
        <taxon>Rhodobacterales</taxon>
        <taxon>Roseobacteraceae</taxon>
        <taxon>Aliiruegeria</taxon>
    </lineage>
</organism>
<gene>
    <name evidence="1" type="ORF">CLV78_105135</name>
</gene>
<reference evidence="1 2" key="1">
    <citation type="submission" date="2018-03" db="EMBL/GenBank/DDBJ databases">
        <title>Genomic Encyclopedia of Archaeal and Bacterial Type Strains, Phase II (KMG-II): from individual species to whole genera.</title>
        <authorList>
            <person name="Goeker M."/>
        </authorList>
    </citation>
    <scope>NUCLEOTIDE SEQUENCE [LARGE SCALE GENOMIC DNA]</scope>
    <source>
        <strain evidence="1 2">DSM 29328</strain>
    </source>
</reference>
<dbReference type="AlphaFoldDB" id="A0A2T0RPR7"/>
<keyword evidence="2" id="KW-1185">Reference proteome</keyword>
<proteinExistence type="predicted"/>
<comment type="caution">
    <text evidence="1">The sequence shown here is derived from an EMBL/GenBank/DDBJ whole genome shotgun (WGS) entry which is preliminary data.</text>
</comment>
<accession>A0A2T0RPR7</accession>
<evidence type="ECO:0000313" key="1">
    <source>
        <dbReference type="EMBL" id="PRY23083.1"/>
    </source>
</evidence>
<dbReference type="Proteomes" id="UP000239480">
    <property type="component" value="Unassembled WGS sequence"/>
</dbReference>
<protein>
    <submittedName>
        <fullName evidence="1">Uncharacterized protein</fullName>
    </submittedName>
</protein>
<name>A0A2T0RPR7_9RHOB</name>
<sequence length="101" mass="11059">MSSPLAAGHPLPVRSLPAYHLVTIPKAGKDETAMCERGDSVSKSPPYPMVLVALGPEWTYRPNPSVTLYTDSHFVQSPAMIRQNSCHREELAWVLSSVGLK</sequence>
<evidence type="ECO:0000313" key="2">
    <source>
        <dbReference type="Proteomes" id="UP000239480"/>
    </source>
</evidence>